<keyword evidence="3" id="KW-1185">Reference proteome</keyword>
<dbReference type="RefSeq" id="WP_129400770.1">
    <property type="nucleotide sequence ID" value="NZ_SDWT01000001.1"/>
</dbReference>
<keyword evidence="1" id="KW-0732">Signal</keyword>
<feature type="signal peptide" evidence="1">
    <location>
        <begin position="1"/>
        <end position="28"/>
    </location>
</feature>
<dbReference type="OrthoDB" id="3766225at2"/>
<dbReference type="EMBL" id="SDWT01000001">
    <property type="protein sequence ID" value="RYB95436.1"/>
    <property type="molecule type" value="Genomic_DNA"/>
</dbReference>
<proteinExistence type="predicted"/>
<evidence type="ECO:0008006" key="4">
    <source>
        <dbReference type="Google" id="ProtNLM"/>
    </source>
</evidence>
<organism evidence="2 3">
    <name type="scientific">Nocardioides oleivorans</name>
    <dbReference type="NCBI Taxonomy" id="273676"/>
    <lineage>
        <taxon>Bacteria</taxon>
        <taxon>Bacillati</taxon>
        <taxon>Actinomycetota</taxon>
        <taxon>Actinomycetes</taxon>
        <taxon>Propionibacteriales</taxon>
        <taxon>Nocardioidaceae</taxon>
        <taxon>Nocardioides</taxon>
    </lineage>
</organism>
<name>A0A4Q2S2H5_9ACTN</name>
<comment type="caution">
    <text evidence="2">The sequence shown here is derived from an EMBL/GenBank/DDBJ whole genome shotgun (WGS) entry which is preliminary data.</text>
</comment>
<dbReference type="Proteomes" id="UP000294071">
    <property type="component" value="Unassembled WGS sequence"/>
</dbReference>
<evidence type="ECO:0000313" key="2">
    <source>
        <dbReference type="EMBL" id="RYB95436.1"/>
    </source>
</evidence>
<evidence type="ECO:0000256" key="1">
    <source>
        <dbReference type="SAM" id="SignalP"/>
    </source>
</evidence>
<evidence type="ECO:0000313" key="3">
    <source>
        <dbReference type="Proteomes" id="UP000294071"/>
    </source>
</evidence>
<feature type="chain" id="PRO_5020209772" description="WD40 repeat domain-containing protein" evidence="1">
    <location>
        <begin position="29"/>
        <end position="327"/>
    </location>
</feature>
<gene>
    <name evidence="2" type="ORF">EUA93_14455</name>
</gene>
<protein>
    <recommendedName>
        <fullName evidence="4">WD40 repeat domain-containing protein</fullName>
    </recommendedName>
</protein>
<dbReference type="SUPFAM" id="SSF82171">
    <property type="entry name" value="DPP6 N-terminal domain-like"/>
    <property type="match status" value="1"/>
</dbReference>
<accession>A0A4Q2S2H5</accession>
<reference evidence="2 3" key="1">
    <citation type="submission" date="2019-01" db="EMBL/GenBank/DDBJ databases">
        <title>Novel species of Nocardioides.</title>
        <authorList>
            <person name="Liu Q."/>
            <person name="Xin Y.-H."/>
        </authorList>
    </citation>
    <scope>NUCLEOTIDE SEQUENCE [LARGE SCALE GENOMIC DNA]</scope>
    <source>
        <strain evidence="2 3">CGMCC 4.6882</strain>
    </source>
</reference>
<sequence>MLHQHRRIASAATALLASLAVLAAPALAADLRPGSLPRGADLALPYVEGTTIVDGDRVVVVPLKRPVLVAKVRGGYVVRDQRFADTDFYDHDGVKRRLPGAFEDVVVSPDGRLYTEAGLASDGETVVGVRRISDGKRLAGHTFRSWVDKNIGRFAQPIDVDGDRMLIGGRGGRVIVWNWRRDTFRDVIRDKWHLQVGSLRNDIAAGWTAPGERCTFVAHLSTPRQRMWKSCEEQVVALSPDGRRMVTTDRRVFLGFGRVRFLVMRTVTGRELGRWTAERFTDVRWETDSAISFRVDGRTTTAMVRCTPKRCRAASDPTPLPEQPDRD</sequence>
<dbReference type="AlphaFoldDB" id="A0A4Q2S2H5"/>